<dbReference type="Pfam" id="PF07261">
    <property type="entry name" value="DnaB_2"/>
    <property type="match status" value="1"/>
</dbReference>
<feature type="domain" description="Replicative helicase loading/DNA remodeling protein DnaB N-terminal winged helix" evidence="4">
    <location>
        <begin position="8"/>
        <end position="177"/>
    </location>
</feature>
<keyword evidence="5" id="KW-0067">ATP-binding</keyword>
<accession>A0A1D7QTB5</accession>
<gene>
    <name evidence="5" type="primary">dnaB</name>
    <name evidence="5" type="ORF">BBEV_0902</name>
</gene>
<dbReference type="KEGG" id="bbev:BBEV_0902"/>
<keyword evidence="5" id="KW-0547">Nucleotide-binding</keyword>
<name>A0A1D7QTB5_9BACI</name>
<evidence type="ECO:0000256" key="1">
    <source>
        <dbReference type="ARBA" id="ARBA00093462"/>
    </source>
</evidence>
<dbReference type="PATRIC" id="fig|632773.3.peg.958"/>
<protein>
    <submittedName>
        <fullName evidence="5">Helicase loader DnaB</fullName>
    </submittedName>
</protein>
<evidence type="ECO:0000313" key="6">
    <source>
        <dbReference type="Proteomes" id="UP000094463"/>
    </source>
</evidence>
<keyword evidence="5" id="KW-0347">Helicase</keyword>
<evidence type="ECO:0000259" key="4">
    <source>
        <dbReference type="Pfam" id="PF25888"/>
    </source>
</evidence>
<dbReference type="Proteomes" id="UP000094463">
    <property type="component" value="Chromosome"/>
</dbReference>
<dbReference type="InterPro" id="IPR058660">
    <property type="entry name" value="WHD_DnaB"/>
</dbReference>
<proteinExistence type="inferred from homology"/>
<keyword evidence="6" id="KW-1185">Reference proteome</keyword>
<feature type="domain" description="DnaB/C C-terminal" evidence="3">
    <location>
        <begin position="327"/>
        <end position="386"/>
    </location>
</feature>
<feature type="compositionally biased region" description="Basic and acidic residues" evidence="2">
    <location>
        <begin position="404"/>
        <end position="420"/>
    </location>
</feature>
<dbReference type="STRING" id="632773.BBEV_0902"/>
<dbReference type="AlphaFoldDB" id="A0A1D7QTB5"/>
<dbReference type="EMBL" id="CP012502">
    <property type="protein sequence ID" value="AOM82273.1"/>
    <property type="molecule type" value="Genomic_DNA"/>
</dbReference>
<sequence length="464" mass="53474">MRSRLSMEDIEVMTLLYQPLIGSQAVSLYLTLAQDAQKSAGRKAERTHRGLMMLTGQPLDVLYGERRKLEGMGLLKVFKHSEEGEHSFIYTIQLPLSPQHFFSHNTFPVFLLNKTGEHIYKELRQHFVVTPPDASGYLADTMKFDEVFRSVHPSELRVKSGESKEAMSSTSLLSMLSEAEESFSFHDLDFDYETMLAYLPQFTRVPAIEQQLIQRENIRMIENLVFLYKLDAKAMADLISQVLLNRDEIDFVELRQLTRESYQLNESRQPAGLGLTLTHLDAQPDSLKTVEGEPANDFEKKVAYYESISPLEQITDLTGGAKIYQGDLKIIDELIFDYALPPGVVNVLITYLFSEHDERLVKNLAFKIANNWKRKGIRNVPQAMEQAKNEAKKNDSFQQHSKTKKTDFYRKPQQIKKEPVPEWMENPDWNKDESSEEELVTARREAAEKLARLQNKSRQKGDDR</sequence>
<evidence type="ECO:0000313" key="5">
    <source>
        <dbReference type="EMBL" id="AOM82273.1"/>
    </source>
</evidence>
<organism evidence="5 6">
    <name type="scientific">Salisediminibacterium beveridgei</name>
    <dbReference type="NCBI Taxonomy" id="632773"/>
    <lineage>
        <taxon>Bacteria</taxon>
        <taxon>Bacillati</taxon>
        <taxon>Bacillota</taxon>
        <taxon>Bacilli</taxon>
        <taxon>Bacillales</taxon>
        <taxon>Bacillaceae</taxon>
        <taxon>Salisediminibacterium</taxon>
    </lineage>
</organism>
<evidence type="ECO:0000259" key="3">
    <source>
        <dbReference type="Pfam" id="PF07261"/>
    </source>
</evidence>
<reference evidence="5 6" key="1">
    <citation type="submission" date="2015-08" db="EMBL/GenBank/DDBJ databases">
        <title>The complete genome sequence of Bacillus beveridgei MLTeJB.</title>
        <authorList>
            <person name="Hanson T.E."/>
            <person name="Mesa C."/>
            <person name="Basesman S.M."/>
            <person name="Oremland R.S."/>
        </authorList>
    </citation>
    <scope>NUCLEOTIDE SEQUENCE [LARGE SCALE GENOMIC DNA]</scope>
    <source>
        <strain evidence="5 6">MLTeJB</strain>
    </source>
</reference>
<dbReference type="GO" id="GO:0004386">
    <property type="term" value="F:helicase activity"/>
    <property type="evidence" value="ECO:0007669"/>
    <property type="project" value="UniProtKB-KW"/>
</dbReference>
<evidence type="ECO:0000256" key="2">
    <source>
        <dbReference type="SAM" id="MobiDB-lite"/>
    </source>
</evidence>
<comment type="similarity">
    <text evidence="1">Belongs to the DnaB/DnaD family.</text>
</comment>
<dbReference type="Pfam" id="PF25888">
    <property type="entry name" value="WHD_DnaB"/>
    <property type="match status" value="1"/>
</dbReference>
<feature type="region of interest" description="Disordered" evidence="2">
    <location>
        <begin position="384"/>
        <end position="441"/>
    </location>
</feature>
<keyword evidence="5" id="KW-0378">Hydrolase</keyword>
<dbReference type="InterPro" id="IPR006343">
    <property type="entry name" value="DnaB/C_C"/>
</dbReference>